<dbReference type="InterPro" id="IPR005007">
    <property type="entry name" value="Poxvirus_L3/FP4"/>
</dbReference>
<name>A0A1V0QGC0_CNPV</name>
<organism evidence="1">
    <name type="scientific">Shearwaterpox virus</name>
    <dbReference type="NCBI Taxonomy" id="1974596"/>
    <lineage>
        <taxon>Viruses</taxon>
        <taxon>Varidnaviria</taxon>
        <taxon>Bamfordvirae</taxon>
        <taxon>Nucleocytoviricota</taxon>
        <taxon>Pokkesviricetes</taxon>
        <taxon>Chitovirales</taxon>
        <taxon>Poxviridae</taxon>
        <taxon>Chordopoxvirinae</taxon>
        <taxon>Avipoxvirus</taxon>
        <taxon>Avipoxvirus canarypox</taxon>
        <taxon>Canarypox virus</taxon>
    </lineage>
</organism>
<dbReference type="EMBL" id="KX857215">
    <property type="protein sequence ID" value="ARE67399.1"/>
    <property type="molecule type" value="Genomic_DNA"/>
</dbReference>
<accession>A0A1V0QGC0</accession>
<protein>
    <submittedName>
        <fullName evidence="1">SWPV2-ORF163</fullName>
    </submittedName>
</protein>
<reference evidence="1" key="1">
    <citation type="journal article" date="2017" name="BMC Genomics">
        <title>Genomic characterization of two novel pathogenic avipoxviruses isolated from pacific shearwaters (Ardenna spp.).</title>
        <authorList>
            <person name="Sarker S."/>
            <person name="Das S."/>
            <person name="Lavers J.L."/>
            <person name="Hutton I."/>
            <person name="Helbig K."/>
            <person name="Imbery J."/>
            <person name="Upton C."/>
            <person name="Raidal S.R."/>
        </authorList>
    </citation>
    <scope>NUCLEOTIDE SEQUENCE [LARGE SCALE GENOMIC DNA]</scope>
    <source>
        <strain evidence="1">SWPV-2</strain>
    </source>
</reference>
<dbReference type="Pfam" id="PF03339">
    <property type="entry name" value="Pox_L3_FP4"/>
    <property type="match status" value="1"/>
</dbReference>
<dbReference type="Proteomes" id="UP000319767">
    <property type="component" value="Segment"/>
</dbReference>
<gene>
    <name evidence="1" type="primary">SWPV2-163</name>
</gene>
<sequence>MSKNNAANEYNRQIPFTEQRLCNYYQEKKRYDLSCYIGEYFNIRKQVCTEEANCWVTLSALVKAGKALGFPLIYSVKDHQYGRTIYFEYFKDMKRTNLDLQNLCLSKDIVLQMTAILYSLYKNNIFSDDFKFDVVSIPKSTISMSINHLVLLFVTESLVLLSINTHLYKAELPQSCYLDYIAAHRDMMVRRNLQPVNYFFEWFIRNHLENISRQYLDIFKIKKNYINTTQIHRLTEPGSLVYVMHNDSLMVGITLSEVSINNIVRIIYSVDGGSIFEIDDFYTHDVFMANELITRSMLANINL</sequence>
<proteinExistence type="predicted"/>
<evidence type="ECO:0000313" key="1">
    <source>
        <dbReference type="EMBL" id="ARE67399.1"/>
    </source>
</evidence>